<dbReference type="PANTHER" id="PTHR43147">
    <property type="entry name" value="PROTEIN TAS"/>
    <property type="match status" value="1"/>
</dbReference>
<gene>
    <name evidence="2" type="ORF">AAF712_013165</name>
</gene>
<feature type="domain" description="NADP-dependent oxidoreductase" evidence="1">
    <location>
        <begin position="40"/>
        <end position="129"/>
    </location>
</feature>
<dbReference type="Gene3D" id="3.20.20.100">
    <property type="entry name" value="NADP-dependent oxidoreductase domain"/>
    <property type="match status" value="1"/>
</dbReference>
<organism evidence="2 3">
    <name type="scientific">Marasmius tenuissimus</name>
    <dbReference type="NCBI Taxonomy" id="585030"/>
    <lineage>
        <taxon>Eukaryota</taxon>
        <taxon>Fungi</taxon>
        <taxon>Dikarya</taxon>
        <taxon>Basidiomycota</taxon>
        <taxon>Agaricomycotina</taxon>
        <taxon>Agaricomycetes</taxon>
        <taxon>Agaricomycetidae</taxon>
        <taxon>Agaricales</taxon>
        <taxon>Marasmiineae</taxon>
        <taxon>Marasmiaceae</taxon>
        <taxon>Marasmius</taxon>
    </lineage>
</organism>
<protein>
    <recommendedName>
        <fullName evidence="1">NADP-dependent oxidoreductase domain-containing protein</fullName>
    </recommendedName>
</protein>
<name>A0ABR2ZEG5_9AGAR</name>
<proteinExistence type="predicted"/>
<dbReference type="Pfam" id="PF00248">
    <property type="entry name" value="Aldo_ket_red"/>
    <property type="match status" value="1"/>
</dbReference>
<sequence>MRHELPLPISGRSDQCGGFLSDEWLNKPVPDLYSGKLTPSQRKYLDMILNAWGNWDLFQSLLRVLHVIGIKHGGLSIANIATRWVLDHPFVGAVLLGARLGITEHAKDNTKVYGFRLSPEDNREIEAVLDRSNGRRMVTTIGDCGAEYR</sequence>
<dbReference type="InterPro" id="IPR036812">
    <property type="entry name" value="NAD(P)_OxRdtase_dom_sf"/>
</dbReference>
<accession>A0ABR2ZEG5</accession>
<dbReference type="SUPFAM" id="SSF51430">
    <property type="entry name" value="NAD(P)-linked oxidoreductase"/>
    <property type="match status" value="1"/>
</dbReference>
<dbReference type="EMBL" id="JBBXMP010000195">
    <property type="protein sequence ID" value="KAL0060045.1"/>
    <property type="molecule type" value="Genomic_DNA"/>
</dbReference>
<dbReference type="InterPro" id="IPR023210">
    <property type="entry name" value="NADP_OxRdtase_dom"/>
</dbReference>
<evidence type="ECO:0000313" key="2">
    <source>
        <dbReference type="EMBL" id="KAL0060045.1"/>
    </source>
</evidence>
<dbReference type="Proteomes" id="UP001437256">
    <property type="component" value="Unassembled WGS sequence"/>
</dbReference>
<keyword evidence="3" id="KW-1185">Reference proteome</keyword>
<reference evidence="2 3" key="1">
    <citation type="submission" date="2024-05" db="EMBL/GenBank/DDBJ databases">
        <title>A draft genome resource for the thread blight pathogen Marasmius tenuissimus strain MS-2.</title>
        <authorList>
            <person name="Yulfo-Soto G.E."/>
            <person name="Baruah I.K."/>
            <person name="Amoako-Attah I."/>
            <person name="Bukari Y."/>
            <person name="Meinhardt L.W."/>
            <person name="Bailey B.A."/>
            <person name="Cohen S.P."/>
        </authorList>
    </citation>
    <scope>NUCLEOTIDE SEQUENCE [LARGE SCALE GENOMIC DNA]</scope>
    <source>
        <strain evidence="2 3">MS-2</strain>
    </source>
</reference>
<evidence type="ECO:0000259" key="1">
    <source>
        <dbReference type="Pfam" id="PF00248"/>
    </source>
</evidence>
<dbReference type="PANTHER" id="PTHR43147:SF2">
    <property type="entry name" value="NADP-DEPENDENT OXIDOREDUCTASE DOMAIN-CONTAINING PROTEIN"/>
    <property type="match status" value="1"/>
</dbReference>
<evidence type="ECO:0000313" key="3">
    <source>
        <dbReference type="Proteomes" id="UP001437256"/>
    </source>
</evidence>
<comment type="caution">
    <text evidence="2">The sequence shown here is derived from an EMBL/GenBank/DDBJ whole genome shotgun (WGS) entry which is preliminary data.</text>
</comment>